<dbReference type="InterPro" id="IPR001304">
    <property type="entry name" value="C-type_lectin-like"/>
</dbReference>
<comment type="caution">
    <text evidence="6">The sequence shown here is derived from an EMBL/GenBank/DDBJ whole genome shotgun (WGS) entry which is preliminary data.</text>
</comment>
<proteinExistence type="predicted"/>
<dbReference type="AlphaFoldDB" id="A0AAD8BTN5"/>
<dbReference type="InterPro" id="IPR013320">
    <property type="entry name" value="ConA-like_dom_sf"/>
</dbReference>
<dbReference type="PROSITE" id="PS50060">
    <property type="entry name" value="MAM_2"/>
    <property type="match status" value="1"/>
</dbReference>
<evidence type="ECO:0000256" key="2">
    <source>
        <dbReference type="SAM" id="Coils"/>
    </source>
</evidence>
<name>A0AAD8BTN5_BIOPF</name>
<dbReference type="Gene3D" id="3.10.100.10">
    <property type="entry name" value="Mannose-Binding Protein A, subunit A"/>
    <property type="match status" value="1"/>
</dbReference>
<protein>
    <submittedName>
        <fullName evidence="6">MAM and LDL-receptor class A domain-containing protein 1</fullName>
    </submittedName>
</protein>
<dbReference type="Pfam" id="PF00059">
    <property type="entry name" value="Lectin_C"/>
    <property type="match status" value="1"/>
</dbReference>
<evidence type="ECO:0000259" key="5">
    <source>
        <dbReference type="PROSITE" id="PS50060"/>
    </source>
</evidence>
<accession>A0AAD8BTN5</accession>
<feature type="domain" description="MAM" evidence="5">
    <location>
        <begin position="181"/>
        <end position="362"/>
    </location>
</feature>
<dbReference type="CDD" id="cd00037">
    <property type="entry name" value="CLECT"/>
    <property type="match status" value="1"/>
</dbReference>
<dbReference type="PANTHER" id="PTHR23282">
    <property type="entry name" value="APICAL ENDOSOMAL GLYCOPROTEIN PRECURSOR"/>
    <property type="match status" value="1"/>
</dbReference>
<feature type="coiled-coil region" evidence="2">
    <location>
        <begin position="59"/>
        <end position="128"/>
    </location>
</feature>
<feature type="chain" id="PRO_5042032710" evidence="3">
    <location>
        <begin position="18"/>
        <end position="512"/>
    </location>
</feature>
<dbReference type="Gene3D" id="2.60.120.200">
    <property type="match status" value="1"/>
</dbReference>
<keyword evidence="1" id="KW-1015">Disulfide bond</keyword>
<dbReference type="SMART" id="SM00137">
    <property type="entry name" value="MAM"/>
    <property type="match status" value="1"/>
</dbReference>
<dbReference type="InterPro" id="IPR018378">
    <property type="entry name" value="C-type_lectin_CS"/>
</dbReference>
<evidence type="ECO:0000313" key="6">
    <source>
        <dbReference type="EMBL" id="KAK0059589.1"/>
    </source>
</evidence>
<dbReference type="InterPro" id="IPR016187">
    <property type="entry name" value="CTDL_fold"/>
</dbReference>
<evidence type="ECO:0000259" key="4">
    <source>
        <dbReference type="PROSITE" id="PS50041"/>
    </source>
</evidence>
<reference evidence="6" key="2">
    <citation type="submission" date="2023-04" db="EMBL/GenBank/DDBJ databases">
        <authorList>
            <person name="Bu L."/>
            <person name="Lu L."/>
            <person name="Laidemitt M.R."/>
            <person name="Zhang S.M."/>
            <person name="Mutuku M."/>
            <person name="Mkoji G."/>
            <person name="Steinauer M."/>
            <person name="Loker E.S."/>
        </authorList>
    </citation>
    <scope>NUCLEOTIDE SEQUENCE</scope>
    <source>
        <strain evidence="6">KasaAsao</strain>
        <tissue evidence="6">Whole Snail</tissue>
    </source>
</reference>
<dbReference type="SUPFAM" id="SSF49899">
    <property type="entry name" value="Concanavalin A-like lectins/glucanases"/>
    <property type="match status" value="1"/>
</dbReference>
<reference evidence="6" key="1">
    <citation type="journal article" date="2023" name="PLoS Negl. Trop. Dis.">
        <title>A genome sequence for Biomphalaria pfeifferi, the major vector snail for the human-infecting parasite Schistosoma mansoni.</title>
        <authorList>
            <person name="Bu L."/>
            <person name="Lu L."/>
            <person name="Laidemitt M.R."/>
            <person name="Zhang S.M."/>
            <person name="Mutuku M."/>
            <person name="Mkoji G."/>
            <person name="Steinauer M."/>
            <person name="Loker E.S."/>
        </authorList>
    </citation>
    <scope>NUCLEOTIDE SEQUENCE</scope>
    <source>
        <strain evidence="6">KasaAsao</strain>
    </source>
</reference>
<feature type="domain" description="C-type lectin" evidence="4">
    <location>
        <begin position="377"/>
        <end position="507"/>
    </location>
</feature>
<feature type="signal peptide" evidence="3">
    <location>
        <begin position="1"/>
        <end position="17"/>
    </location>
</feature>
<evidence type="ECO:0000313" key="7">
    <source>
        <dbReference type="Proteomes" id="UP001233172"/>
    </source>
</evidence>
<dbReference type="PANTHER" id="PTHR23282:SF101">
    <property type="entry name" value="MAM DOMAIN-CONTAINING PROTEIN"/>
    <property type="match status" value="1"/>
</dbReference>
<dbReference type="SUPFAM" id="SSF56436">
    <property type="entry name" value="C-type lectin-like"/>
    <property type="match status" value="1"/>
</dbReference>
<dbReference type="Pfam" id="PF00629">
    <property type="entry name" value="MAM"/>
    <property type="match status" value="1"/>
</dbReference>
<dbReference type="InterPro" id="IPR000998">
    <property type="entry name" value="MAM_dom"/>
</dbReference>
<dbReference type="InterPro" id="IPR016186">
    <property type="entry name" value="C-type_lectin-like/link_sf"/>
</dbReference>
<organism evidence="6 7">
    <name type="scientific">Biomphalaria pfeifferi</name>
    <name type="common">Bloodfluke planorb</name>
    <name type="synonym">Freshwater snail</name>
    <dbReference type="NCBI Taxonomy" id="112525"/>
    <lineage>
        <taxon>Eukaryota</taxon>
        <taxon>Metazoa</taxon>
        <taxon>Spiralia</taxon>
        <taxon>Lophotrochozoa</taxon>
        <taxon>Mollusca</taxon>
        <taxon>Gastropoda</taxon>
        <taxon>Heterobranchia</taxon>
        <taxon>Euthyneura</taxon>
        <taxon>Panpulmonata</taxon>
        <taxon>Hygrophila</taxon>
        <taxon>Lymnaeoidea</taxon>
        <taxon>Planorbidae</taxon>
        <taxon>Biomphalaria</taxon>
    </lineage>
</organism>
<dbReference type="EMBL" id="JASAOG010000041">
    <property type="protein sequence ID" value="KAK0059589.1"/>
    <property type="molecule type" value="Genomic_DNA"/>
</dbReference>
<dbReference type="InterPro" id="IPR051560">
    <property type="entry name" value="MAM_domain-containing"/>
</dbReference>
<gene>
    <name evidence="6" type="ORF">Bpfe_011050</name>
</gene>
<dbReference type="PROSITE" id="PS00615">
    <property type="entry name" value="C_TYPE_LECTIN_1"/>
    <property type="match status" value="1"/>
</dbReference>
<keyword evidence="2" id="KW-0175">Coiled coil</keyword>
<evidence type="ECO:0000256" key="1">
    <source>
        <dbReference type="ARBA" id="ARBA00023157"/>
    </source>
</evidence>
<dbReference type="Proteomes" id="UP001233172">
    <property type="component" value="Unassembled WGS sequence"/>
</dbReference>
<dbReference type="PROSITE" id="PS50041">
    <property type="entry name" value="C_TYPE_LECTIN_2"/>
    <property type="match status" value="1"/>
</dbReference>
<keyword evidence="3" id="KW-0732">Signal</keyword>
<dbReference type="CDD" id="cd06263">
    <property type="entry name" value="MAM"/>
    <property type="match status" value="1"/>
</dbReference>
<dbReference type="SMART" id="SM00034">
    <property type="entry name" value="CLECT"/>
    <property type="match status" value="1"/>
</dbReference>
<evidence type="ECO:0000256" key="3">
    <source>
        <dbReference type="SAM" id="SignalP"/>
    </source>
</evidence>
<keyword evidence="7" id="KW-1185">Reference proteome</keyword>
<sequence>MEALGLALLIIMGIANAVDFTPGCSFIGGQCMYTVQLGHQGQCDAQPVAVSAGADSQCCTSVQTDLANVQKDVQTLKQQIPALTDVLNKTRADLNTSRALAESLQGDRDSLLEMLHRIETEMNKTESQNSHILALARDEIASLRIDLTNMTLALRTCQAALGVTTGQNVLPDSLNGDVHLSYCSFNSTDSCGYTKLSGSTSFYLLHTGSSTLTGPRVEHSAGINTGTYLGLDIKNELSTVRQPGLHTAIIESSLYQPANGYCIYFWYSMRGSDVRQLDVNIRIGGGTGYPVWSRSGDQKVDWLLGQVDLDSEYTSHPFKLDFVATTNAYKSYNIHTGNYDFNYINSDIGIDDVYVYNTSCANIPRCPPMAVKHTLNNATSCYTFHATPMTWAEAYDFCRREGPTSALVSIETEAEHIFLVNQIKQDTALSVVGQNGFYTSGSDVGNEHSFKWTDTGIPRPVTWSAGWHAGQPNNVGGNQNCLLMQYPADDYKWGDIECDSKHPFICEVYYQV</sequence>
<dbReference type="GO" id="GO:0016020">
    <property type="term" value="C:membrane"/>
    <property type="evidence" value="ECO:0007669"/>
    <property type="project" value="InterPro"/>
</dbReference>